<feature type="region of interest" description="Disordered" evidence="1">
    <location>
        <begin position="30"/>
        <end position="54"/>
    </location>
</feature>
<protein>
    <submittedName>
        <fullName evidence="2">Uncharacterized protein</fullName>
    </submittedName>
</protein>
<evidence type="ECO:0000313" key="2">
    <source>
        <dbReference type="EMBL" id="TYJ54538.1"/>
    </source>
</evidence>
<evidence type="ECO:0000313" key="3">
    <source>
        <dbReference type="Proteomes" id="UP000322245"/>
    </source>
</evidence>
<sequence length="54" mass="5913">MAFSAAYVPSSPGPWESRLPYPGYIAYPSSAPSRSSSGSYDNERDDLQAEIDRL</sequence>
<reference evidence="2 3" key="1">
    <citation type="submission" date="2017-05" db="EMBL/GenBank/DDBJ databases">
        <title>The Genome Sequence of Tsuchiyaea wingfieldii DSM 27421.</title>
        <authorList>
            <person name="Cuomo C."/>
            <person name="Passer A."/>
            <person name="Billmyre B."/>
            <person name="Heitman J."/>
        </authorList>
    </citation>
    <scope>NUCLEOTIDE SEQUENCE [LARGE SCALE GENOMIC DNA]</scope>
    <source>
        <strain evidence="2 3">DSM 27421</strain>
    </source>
</reference>
<accession>A0A5D3AUY0</accession>
<evidence type="ECO:0000256" key="1">
    <source>
        <dbReference type="SAM" id="MobiDB-lite"/>
    </source>
</evidence>
<organism evidence="2 3">
    <name type="scientific">Cryptococcus floricola</name>
    <dbReference type="NCBI Taxonomy" id="2591691"/>
    <lineage>
        <taxon>Eukaryota</taxon>
        <taxon>Fungi</taxon>
        <taxon>Dikarya</taxon>
        <taxon>Basidiomycota</taxon>
        <taxon>Agaricomycotina</taxon>
        <taxon>Tremellomycetes</taxon>
        <taxon>Tremellales</taxon>
        <taxon>Cryptococcaceae</taxon>
        <taxon>Cryptococcus</taxon>
    </lineage>
</organism>
<feature type="compositionally biased region" description="Basic and acidic residues" evidence="1">
    <location>
        <begin position="41"/>
        <end position="54"/>
    </location>
</feature>
<feature type="compositionally biased region" description="Low complexity" evidence="1">
    <location>
        <begin position="30"/>
        <end position="40"/>
    </location>
</feature>
<gene>
    <name evidence="2" type="ORF">B9479_004765</name>
</gene>
<dbReference type="Proteomes" id="UP000322245">
    <property type="component" value="Unassembled WGS sequence"/>
</dbReference>
<name>A0A5D3AUY0_9TREE</name>
<proteinExistence type="predicted"/>
<comment type="caution">
    <text evidence="2">The sequence shown here is derived from an EMBL/GenBank/DDBJ whole genome shotgun (WGS) entry which is preliminary data.</text>
</comment>
<dbReference type="AlphaFoldDB" id="A0A5D3AUY0"/>
<keyword evidence="3" id="KW-1185">Reference proteome</keyword>
<dbReference type="EMBL" id="NIDF01000058">
    <property type="protein sequence ID" value="TYJ54538.1"/>
    <property type="molecule type" value="Genomic_DNA"/>
</dbReference>